<organism evidence="3 4">
    <name type="scientific">Amycolatopsis balhimycina DSM 5908</name>
    <dbReference type="NCBI Taxonomy" id="1081091"/>
    <lineage>
        <taxon>Bacteria</taxon>
        <taxon>Bacillati</taxon>
        <taxon>Actinomycetota</taxon>
        <taxon>Actinomycetes</taxon>
        <taxon>Pseudonocardiales</taxon>
        <taxon>Pseudonocardiaceae</taxon>
        <taxon>Amycolatopsis</taxon>
    </lineage>
</organism>
<evidence type="ECO:0000256" key="1">
    <source>
        <dbReference type="SAM" id="MobiDB-lite"/>
    </source>
</evidence>
<reference evidence="3 4" key="1">
    <citation type="submission" date="2018-05" db="EMBL/GenBank/DDBJ databases">
        <title>Evolution of GPA BGCs.</title>
        <authorList>
            <person name="Waglechner N."/>
            <person name="Wright G.D."/>
        </authorList>
    </citation>
    <scope>NUCLEOTIDE SEQUENCE [LARGE SCALE GENOMIC DNA]</scope>
    <source>
        <strain evidence="3 4">DSM 5908</strain>
    </source>
</reference>
<protein>
    <recommendedName>
        <fullName evidence="2">CHAT domain-containing protein</fullName>
    </recommendedName>
</protein>
<evidence type="ECO:0000259" key="2">
    <source>
        <dbReference type="Pfam" id="PF12770"/>
    </source>
</evidence>
<dbReference type="EMBL" id="QHHU01000008">
    <property type="protein sequence ID" value="RSM47825.1"/>
    <property type="molecule type" value="Genomic_DNA"/>
</dbReference>
<dbReference type="Pfam" id="PF12770">
    <property type="entry name" value="CHAT"/>
    <property type="match status" value="1"/>
</dbReference>
<feature type="compositionally biased region" description="Basic and acidic residues" evidence="1">
    <location>
        <begin position="32"/>
        <end position="43"/>
    </location>
</feature>
<gene>
    <name evidence="3" type="ORF">DMA12_07590</name>
</gene>
<dbReference type="InterPro" id="IPR024983">
    <property type="entry name" value="CHAT_dom"/>
</dbReference>
<dbReference type="Proteomes" id="UP000286716">
    <property type="component" value="Unassembled WGS sequence"/>
</dbReference>
<name>A0A428WXN0_AMYBA</name>
<comment type="caution">
    <text evidence="3">The sequence shown here is derived from an EMBL/GenBank/DDBJ whole genome shotgun (WGS) entry which is preliminary data.</text>
</comment>
<dbReference type="AlphaFoldDB" id="A0A428WXN0"/>
<sequence>MRHRHGRRGGGGVPPGGHGHRKVHCGHPGRPRRGDGVPRRRVDAVGPGGDRGTRRARRSLVGRRRFLTTACNGSIDCRDSLVTESTVRSPILINLLILAANPRDTDPLRLGEETRRIDEKIRESSGASQFSLRSAWAVTVDELMYQLNAFKPNVVHFVGHGAGGQIVLETTGGLSRPLTQEALSTIFSHFQQWLQVVVLNACYSAVQAETLAQRADAVIGMTDRVGDAAAIEFSAGFYRALGFGRSVGDAFAQGVAMVKVDGLPDADTPKLIHRAGVDPAKLVLAGTSDVALSVRRAEDPRVPARLRSLLHDGCEFLLVKNESVRLPTGASDEENRIFLELGMRQSKAVFVAEVDRYATVEDVAAALAHRLLPRTSYGYAWTLVADEVALAAELSLVMAGLKSGDQVKLVGNHLRPEWAPDMR</sequence>
<evidence type="ECO:0000313" key="3">
    <source>
        <dbReference type="EMBL" id="RSM47825.1"/>
    </source>
</evidence>
<accession>A0A428WXN0</accession>
<keyword evidence="4" id="KW-1185">Reference proteome</keyword>
<feature type="compositionally biased region" description="Basic residues" evidence="1">
    <location>
        <begin position="18"/>
        <end position="31"/>
    </location>
</feature>
<feature type="region of interest" description="Disordered" evidence="1">
    <location>
        <begin position="1"/>
        <end position="57"/>
    </location>
</feature>
<evidence type="ECO:0000313" key="4">
    <source>
        <dbReference type="Proteomes" id="UP000286716"/>
    </source>
</evidence>
<proteinExistence type="predicted"/>
<feature type="domain" description="CHAT" evidence="2">
    <location>
        <begin position="91"/>
        <end position="252"/>
    </location>
</feature>
<dbReference type="OrthoDB" id="8253226at2"/>